<evidence type="ECO:0000313" key="3">
    <source>
        <dbReference type="EMBL" id="CUV06613.1"/>
    </source>
</evidence>
<dbReference type="Proteomes" id="UP000199752">
    <property type="component" value="Chromosome 6"/>
</dbReference>
<keyword evidence="5" id="KW-1185">Reference proteome</keyword>
<evidence type="ECO:0000256" key="1">
    <source>
        <dbReference type="ARBA" id="ARBA00006781"/>
    </source>
</evidence>
<comment type="similarity">
    <text evidence="1">Belongs to the BCP1 family.</text>
</comment>
<dbReference type="Pfam" id="PF13862">
    <property type="entry name" value="BCCIP"/>
    <property type="match status" value="1"/>
</dbReference>
<organism evidence="3">
    <name type="scientific">Cryptosporidium hominis</name>
    <dbReference type="NCBI Taxonomy" id="237895"/>
    <lineage>
        <taxon>Eukaryota</taxon>
        <taxon>Sar</taxon>
        <taxon>Alveolata</taxon>
        <taxon>Apicomplexa</taxon>
        <taxon>Conoidasida</taxon>
        <taxon>Coccidia</taxon>
        <taxon>Eucoccidiorida</taxon>
        <taxon>Eimeriorina</taxon>
        <taxon>Cryptosporidiidae</taxon>
        <taxon>Cryptosporidium</taxon>
    </lineage>
</organism>
<dbReference type="VEuPathDB" id="CryptoDB:Chro.60223"/>
<dbReference type="PANTHER" id="PTHR13261:SF0">
    <property type="entry name" value="BRCA2 AND CDKN1A-INTERACTING PROTEIN"/>
    <property type="match status" value="1"/>
</dbReference>
<dbReference type="OrthoDB" id="27543at2759"/>
<dbReference type="InterPro" id="IPR025602">
    <property type="entry name" value="BCP1_family"/>
</dbReference>
<reference evidence="3" key="2">
    <citation type="submission" date="2015-08" db="EMBL/GenBank/DDBJ databases">
        <authorList>
            <person name="Babu N.S."/>
            <person name="Beckwith C.J."/>
            <person name="Beseler K.G."/>
            <person name="Brison A."/>
            <person name="Carone J.V."/>
            <person name="Caskin T.P."/>
            <person name="Diamond M."/>
            <person name="Durham M.E."/>
            <person name="Foxe J.M."/>
            <person name="Go M."/>
            <person name="Henderson B.A."/>
            <person name="Jones I.B."/>
            <person name="McGettigan J.A."/>
            <person name="Micheletti S.J."/>
            <person name="Nasrallah M.E."/>
            <person name="Ortiz D."/>
            <person name="Piller C.R."/>
            <person name="Privatt S.R."/>
            <person name="Schneider S.L."/>
            <person name="Sharp S."/>
            <person name="Smith T.C."/>
            <person name="Stanton J.D."/>
            <person name="Ullery H.E."/>
            <person name="Wilson R.J."/>
            <person name="Serrano M.G."/>
            <person name="Buck G."/>
            <person name="Lee V."/>
            <person name="Wang Y."/>
            <person name="Carvalho R."/>
            <person name="Voegtly L."/>
            <person name="Shi R."/>
            <person name="Duckworth R."/>
            <person name="Johnson A."/>
            <person name="Loviza R."/>
            <person name="Walstead R."/>
            <person name="Shah Z."/>
            <person name="Kiflezghi M."/>
            <person name="Wade K."/>
            <person name="Ball S.L."/>
            <person name="Bradley K.W."/>
            <person name="Asai D.J."/>
            <person name="Bowman C.A."/>
            <person name="Russell D.A."/>
            <person name="Pope W.H."/>
            <person name="Jacobs-Sera D."/>
            <person name="Hendrix R.W."/>
            <person name="Hatfull G.F."/>
        </authorList>
    </citation>
    <scope>NUCLEOTIDE SEQUENCE [LARGE SCALE GENOMIC DNA]</scope>
</reference>
<evidence type="ECO:0000313" key="4">
    <source>
        <dbReference type="EMBL" id="PPS97853.1"/>
    </source>
</evidence>
<dbReference type="PANTHER" id="PTHR13261">
    <property type="entry name" value="BRCA2 AND CDKN1A INTERACTING PROTEIN"/>
    <property type="match status" value="1"/>
</dbReference>
<accession>A0A0S4TIN9</accession>
<gene>
    <name evidence="3" type="ORF">CHUDEA6_1880</name>
    <name evidence="4" type="ORF">GY17_00000192</name>
</gene>
<dbReference type="VEuPathDB" id="CryptoDB:GY17_00000192"/>
<evidence type="ECO:0000313" key="5">
    <source>
        <dbReference type="Proteomes" id="UP001429100"/>
    </source>
</evidence>
<sequence length="284" mass="33083">MSSKKHIRVDDESNQLNFNNESIDEEIFLSATENPSYGKKAKRTDSDSSDNESVIDGEFEFNDPNENDYHSIKNILLMSQYSRIKGIQFHEFVDLICNQGNIGTTVSISDSIIAFSTILNFRQYKKTLNKIVDYLSGVISKSPNKEFENLFNSIIYEKNVGLMVNERFPNTPLEIVPALCNCLKDDIQWTIDNLYTDIPNKEREYYKWDYIILLTTRYISPDSNTIIYQKYEEEKLVINSLHTIIWQGDKKQLCGTGKKDETELMNQQFLVSILSYDQFQKNYN</sequence>
<feature type="compositionally biased region" description="Acidic residues" evidence="2">
    <location>
        <begin position="47"/>
        <end position="62"/>
    </location>
</feature>
<dbReference type="EMBL" id="LN877952">
    <property type="protein sequence ID" value="CUV06613.1"/>
    <property type="molecule type" value="Genomic_DNA"/>
</dbReference>
<evidence type="ECO:0000256" key="2">
    <source>
        <dbReference type="SAM" id="MobiDB-lite"/>
    </source>
</evidence>
<reference evidence="4 5" key="3">
    <citation type="submission" date="2017-10" db="EMBL/GenBank/DDBJ databases">
        <title>Consistent, comparative and evidence-based genome annotation and re-annotation for the closely-related species, Cryptosporidium parvum, C. hominis and C. tyzzeri.</title>
        <authorList>
            <person name="Baptista R.P."/>
            <person name="Li Y."/>
            <person name="Sateriale A."/>
            <person name="Striepen B."/>
            <person name="Kissinger J.C."/>
        </authorList>
    </citation>
    <scope>NUCLEOTIDE SEQUENCE [LARGE SCALE GENOMIC DNA]</scope>
    <source>
        <strain evidence="4">30976</strain>
    </source>
</reference>
<dbReference type="AlphaFoldDB" id="A0A0S4TIN9"/>
<reference evidence="4 5" key="1">
    <citation type="submission" date="2014-11" db="EMBL/GenBank/DDBJ databases">
        <title>Comparative genomic analysis of Cryptosporidium hominis reveals occurrence of genetic recombination in virulent subtypes.</title>
        <authorList>
            <person name="Guo Y."/>
            <person name="Tang K."/>
            <person name="Frace M."/>
            <person name="Li N."/>
            <person name="Roellig D.M."/>
            <person name="Sammons S."/>
            <person name="Knipe K."/>
            <person name="Rowe L."/>
            <person name="Feng Y."/>
            <person name="Xiao L."/>
        </authorList>
    </citation>
    <scope>NUCLEOTIDE SEQUENCE [LARGE SCALE GENOMIC DNA]</scope>
    <source>
        <strain evidence="4">30976</strain>
    </source>
</reference>
<dbReference type="EMBL" id="JTAI01000007">
    <property type="protein sequence ID" value="PPS97853.1"/>
    <property type="molecule type" value="Genomic_DNA"/>
</dbReference>
<feature type="region of interest" description="Disordered" evidence="2">
    <location>
        <begin position="35"/>
        <end position="62"/>
    </location>
</feature>
<dbReference type="GO" id="GO:0005634">
    <property type="term" value="C:nucleus"/>
    <property type="evidence" value="ECO:0007669"/>
    <property type="project" value="TreeGrafter"/>
</dbReference>
<name>A0A0S4TIN9_CRYHO</name>
<proteinExistence type="inferred from homology"/>
<dbReference type="VEuPathDB" id="CryptoDB:CHUDEA6_1880"/>
<dbReference type="VEuPathDB" id="CryptoDB:ChTU502y2012_406g0655"/>
<dbReference type="Proteomes" id="UP001429100">
    <property type="component" value="Unassembled WGS sequence"/>
</dbReference>
<protein>
    <submittedName>
        <fullName evidence="4">BCP1 family protein</fullName>
    </submittedName>
</protein>